<dbReference type="InterPro" id="IPR036237">
    <property type="entry name" value="Xyl_isomerase-like_sf"/>
</dbReference>
<name>A0ABY8E9H4_9FIRM</name>
<dbReference type="EMBL" id="CP120733">
    <property type="protein sequence ID" value="WFD09572.1"/>
    <property type="molecule type" value="Genomic_DNA"/>
</dbReference>
<organism evidence="2 3">
    <name type="scientific">Tepidibacter hydrothermalis</name>
    <dbReference type="NCBI Taxonomy" id="3036126"/>
    <lineage>
        <taxon>Bacteria</taxon>
        <taxon>Bacillati</taxon>
        <taxon>Bacillota</taxon>
        <taxon>Clostridia</taxon>
        <taxon>Peptostreptococcales</taxon>
        <taxon>Peptostreptococcaceae</taxon>
        <taxon>Tepidibacter</taxon>
    </lineage>
</organism>
<sequence>MAYEIKEKIKICKKLGFNHIEVGIDNLEDWDYLYHNKDELIKNDISIGIHLPMEMNTCDPIKMINEFWVDYFYENYKIGKLLNVKYYNLHLGYGFKNKVEKNRIGYLNNTANFLIRVLNNIDDVDIYIENTYSKSGDLINLGNVLSDFEYLFKNVTKYNLGFCYDTGHNLINKDEYLKRLSDNIRLVHLSDNDGNKDLHLGLSENGLVTEKDIKDILEIKNNKYLVFEMNTKYLNESFALYKKISKK</sequence>
<protein>
    <submittedName>
        <fullName evidence="2">TIM barrel protein</fullName>
    </submittedName>
</protein>
<reference evidence="2 3" key="1">
    <citation type="submission" date="2023-03" db="EMBL/GenBank/DDBJ databases">
        <title>Complete genome sequence of Tepidibacter sp. SWIR-1, isolated from a deep-sea hydrothermal vent.</title>
        <authorList>
            <person name="Li X."/>
        </authorList>
    </citation>
    <scope>NUCLEOTIDE SEQUENCE [LARGE SCALE GENOMIC DNA]</scope>
    <source>
        <strain evidence="2 3">SWIR-1</strain>
    </source>
</reference>
<dbReference type="InterPro" id="IPR013022">
    <property type="entry name" value="Xyl_isomerase-like_TIM-brl"/>
</dbReference>
<keyword evidence="3" id="KW-1185">Reference proteome</keyword>
<proteinExistence type="predicted"/>
<dbReference type="Gene3D" id="3.20.20.150">
    <property type="entry name" value="Divalent-metal-dependent TIM barrel enzymes"/>
    <property type="match status" value="1"/>
</dbReference>
<dbReference type="RefSeq" id="WP_277731502.1">
    <property type="nucleotide sequence ID" value="NZ_CP120733.1"/>
</dbReference>
<dbReference type="Proteomes" id="UP001222800">
    <property type="component" value="Chromosome"/>
</dbReference>
<accession>A0ABY8E9H4</accession>
<gene>
    <name evidence="2" type="ORF">P4S50_14430</name>
</gene>
<dbReference type="Pfam" id="PF01261">
    <property type="entry name" value="AP_endonuc_2"/>
    <property type="match status" value="1"/>
</dbReference>
<dbReference type="PANTHER" id="PTHR12110:SF53">
    <property type="entry name" value="BLR5974 PROTEIN"/>
    <property type="match status" value="1"/>
</dbReference>
<dbReference type="PANTHER" id="PTHR12110">
    <property type="entry name" value="HYDROXYPYRUVATE ISOMERASE"/>
    <property type="match status" value="1"/>
</dbReference>
<feature type="domain" description="Xylose isomerase-like TIM barrel" evidence="1">
    <location>
        <begin position="10"/>
        <end position="232"/>
    </location>
</feature>
<evidence type="ECO:0000259" key="1">
    <source>
        <dbReference type="Pfam" id="PF01261"/>
    </source>
</evidence>
<evidence type="ECO:0000313" key="2">
    <source>
        <dbReference type="EMBL" id="WFD09572.1"/>
    </source>
</evidence>
<dbReference type="InterPro" id="IPR050312">
    <property type="entry name" value="IolE/XylAMocC-like"/>
</dbReference>
<evidence type="ECO:0000313" key="3">
    <source>
        <dbReference type="Proteomes" id="UP001222800"/>
    </source>
</evidence>
<dbReference type="SUPFAM" id="SSF51658">
    <property type="entry name" value="Xylose isomerase-like"/>
    <property type="match status" value="1"/>
</dbReference>